<gene>
    <name evidence="12" type="ORF">AB2Z07_12200</name>
</gene>
<name>A0ABV4JX95_9BACT</name>
<keyword evidence="6 10" id="KW-0812">Transmembrane</keyword>
<comment type="caution">
    <text evidence="12">The sequence shown here is derived from an EMBL/GenBank/DDBJ whole genome shotgun (WGS) entry which is preliminary data.</text>
</comment>
<keyword evidence="9 10" id="KW-0472">Membrane</keyword>
<keyword evidence="3" id="KW-0813">Transport</keyword>
<keyword evidence="13" id="KW-1185">Reference proteome</keyword>
<evidence type="ECO:0000256" key="4">
    <source>
        <dbReference type="ARBA" id="ARBA00022475"/>
    </source>
</evidence>
<keyword evidence="8 10" id="KW-1133">Transmembrane helix</keyword>
<feature type="transmembrane region" description="Helical" evidence="10">
    <location>
        <begin position="15"/>
        <end position="33"/>
    </location>
</feature>
<dbReference type="SUPFAM" id="SSF158544">
    <property type="entry name" value="GspK insert domain-like"/>
    <property type="match status" value="1"/>
</dbReference>
<evidence type="ECO:0000256" key="7">
    <source>
        <dbReference type="ARBA" id="ARBA00022927"/>
    </source>
</evidence>
<evidence type="ECO:0000256" key="2">
    <source>
        <dbReference type="ARBA" id="ARBA00007246"/>
    </source>
</evidence>
<evidence type="ECO:0000313" key="12">
    <source>
        <dbReference type="EMBL" id="MEZ6854279.1"/>
    </source>
</evidence>
<dbReference type="EMBL" id="JBFSOO010000009">
    <property type="protein sequence ID" value="MEZ6854279.1"/>
    <property type="molecule type" value="Genomic_DNA"/>
</dbReference>
<dbReference type="Proteomes" id="UP001568358">
    <property type="component" value="Unassembled WGS sequence"/>
</dbReference>
<dbReference type="RefSeq" id="WP_027361983.1">
    <property type="nucleotide sequence ID" value="NZ_JBFSOO010000009.1"/>
</dbReference>
<dbReference type="InterPro" id="IPR049031">
    <property type="entry name" value="T2SSK_SAM-like_1st"/>
</dbReference>
<feature type="domain" description="T2SS protein K first SAM-like" evidence="11">
    <location>
        <begin position="116"/>
        <end position="206"/>
    </location>
</feature>
<proteinExistence type="inferred from homology"/>
<keyword evidence="4" id="KW-1003">Cell membrane</keyword>
<dbReference type="PANTHER" id="PTHR38831:SF2">
    <property type="entry name" value="TYPE II SECRETION SYSTEM PROTEIN K"/>
    <property type="match status" value="1"/>
</dbReference>
<dbReference type="InterPro" id="IPR005628">
    <property type="entry name" value="GspK"/>
</dbReference>
<reference evidence="12 13" key="1">
    <citation type="submission" date="2024-07" db="EMBL/GenBank/DDBJ databases">
        <title>Active virus-host system and metabolic interactions in a Lokiarchaeon culture.</title>
        <authorList>
            <person name="Ponce Toledo R.I."/>
            <person name="Rodrigues Oliveira T."/>
            <person name="Schleper C."/>
        </authorList>
    </citation>
    <scope>NUCLEOTIDE SEQUENCE [LARGE SCALE GENOMIC DNA]</scope>
    <source>
        <strain evidence="12 13">B35</strain>
    </source>
</reference>
<comment type="similarity">
    <text evidence="2">Belongs to the GSP K family.</text>
</comment>
<dbReference type="Gene3D" id="1.10.40.60">
    <property type="entry name" value="EpsJ-like"/>
    <property type="match status" value="2"/>
</dbReference>
<sequence>MRSTATPPACNKEQGAIIIIILLVLVILSFLAMELSKETLIDHTSSAVVKSSIAGNALCDSGRLLAKEILITDLKESSGDYNFEAWGSFDSELKEISKELVSGSLSGEITDENALFPINKLALLDQNTKQQTEQYQAIFLRMLKTLCTDLDITSGTPEDLMTSIRIWQGEELARASEDDTWYLAQETAYTRTKKPFRSPSEILLLYWPNAQKGDLEKLYYGTDAIKGLRDLITVWGRGPINMNTACDALVYATPSSDEHEEEFLAQTTAYRNDPANNFETAWYLNTAKLCGIQEKDIPNEILSFKTNTFRVNLTAQIGSAHKREVIILRRTIKKITLLGSYGE</sequence>
<comment type="subcellular location">
    <subcellularLocation>
        <location evidence="1">Cell inner membrane</location>
    </subcellularLocation>
</comment>
<evidence type="ECO:0000256" key="5">
    <source>
        <dbReference type="ARBA" id="ARBA00022519"/>
    </source>
</evidence>
<evidence type="ECO:0000256" key="10">
    <source>
        <dbReference type="SAM" id="Phobius"/>
    </source>
</evidence>
<organism evidence="12 13">
    <name type="scientific">Halodesulfovibrio aestuarii</name>
    <dbReference type="NCBI Taxonomy" id="126333"/>
    <lineage>
        <taxon>Bacteria</taxon>
        <taxon>Pseudomonadati</taxon>
        <taxon>Thermodesulfobacteriota</taxon>
        <taxon>Desulfovibrionia</taxon>
        <taxon>Desulfovibrionales</taxon>
        <taxon>Desulfovibrionaceae</taxon>
        <taxon>Halodesulfovibrio</taxon>
    </lineage>
</organism>
<evidence type="ECO:0000259" key="11">
    <source>
        <dbReference type="Pfam" id="PF21687"/>
    </source>
</evidence>
<evidence type="ECO:0000256" key="9">
    <source>
        <dbReference type="ARBA" id="ARBA00023136"/>
    </source>
</evidence>
<evidence type="ECO:0000256" key="3">
    <source>
        <dbReference type="ARBA" id="ARBA00022448"/>
    </source>
</evidence>
<keyword evidence="7" id="KW-0653">Protein transport</keyword>
<evidence type="ECO:0000313" key="13">
    <source>
        <dbReference type="Proteomes" id="UP001568358"/>
    </source>
</evidence>
<dbReference type="Pfam" id="PF21687">
    <property type="entry name" value="T2SSK_1st"/>
    <property type="match status" value="1"/>
</dbReference>
<keyword evidence="5" id="KW-0997">Cell inner membrane</keyword>
<evidence type="ECO:0000256" key="1">
    <source>
        <dbReference type="ARBA" id="ARBA00004533"/>
    </source>
</evidence>
<accession>A0ABV4JX95</accession>
<protein>
    <submittedName>
        <fullName evidence="12">Type II secretion system protein GspK</fullName>
    </submittedName>
</protein>
<evidence type="ECO:0000256" key="8">
    <source>
        <dbReference type="ARBA" id="ARBA00022989"/>
    </source>
</evidence>
<dbReference type="InterPro" id="IPR038072">
    <property type="entry name" value="GspK_central_sf"/>
</dbReference>
<evidence type="ECO:0000256" key="6">
    <source>
        <dbReference type="ARBA" id="ARBA00022692"/>
    </source>
</evidence>
<dbReference type="PANTHER" id="PTHR38831">
    <property type="entry name" value="TYPE II SECRETION SYSTEM PROTEIN K"/>
    <property type="match status" value="1"/>
</dbReference>
<dbReference type="Gene3D" id="3.30.1300.30">
    <property type="entry name" value="GSPII I/J protein-like"/>
    <property type="match status" value="1"/>
</dbReference>